<evidence type="ECO:0008006" key="3">
    <source>
        <dbReference type="Google" id="ProtNLM"/>
    </source>
</evidence>
<evidence type="ECO:0000313" key="2">
    <source>
        <dbReference type="Proteomes" id="UP000245634"/>
    </source>
</evidence>
<dbReference type="AlphaFoldDB" id="A0A316E0Y8"/>
<accession>A0A316E0Y8</accession>
<dbReference type="Proteomes" id="UP000245634">
    <property type="component" value="Unassembled WGS sequence"/>
</dbReference>
<dbReference type="EMBL" id="QGGL01000001">
    <property type="protein sequence ID" value="PWK16480.1"/>
    <property type="molecule type" value="Genomic_DNA"/>
</dbReference>
<name>A0A316E0Y8_9BACL</name>
<proteinExistence type="predicted"/>
<dbReference type="OrthoDB" id="9828673at2"/>
<protein>
    <recommendedName>
        <fullName evidence="3">PIN domain-containing protein</fullName>
    </recommendedName>
</protein>
<gene>
    <name evidence="1" type="ORF">C7459_101344</name>
</gene>
<keyword evidence="2" id="KW-1185">Reference proteome</keyword>
<comment type="caution">
    <text evidence="1">The sequence shown here is derived from an EMBL/GenBank/DDBJ whole genome shotgun (WGS) entry which is preliminary data.</text>
</comment>
<organism evidence="1 2">
    <name type="scientific">Tumebacillus permanentifrigoris</name>
    <dbReference type="NCBI Taxonomy" id="378543"/>
    <lineage>
        <taxon>Bacteria</taxon>
        <taxon>Bacillati</taxon>
        <taxon>Bacillota</taxon>
        <taxon>Bacilli</taxon>
        <taxon>Bacillales</taxon>
        <taxon>Alicyclobacillaceae</taxon>
        <taxon>Tumebacillus</taxon>
    </lineage>
</organism>
<reference evidence="1 2" key="1">
    <citation type="submission" date="2018-05" db="EMBL/GenBank/DDBJ databases">
        <title>Genomic Encyclopedia of Type Strains, Phase IV (KMG-IV): sequencing the most valuable type-strain genomes for metagenomic binning, comparative biology and taxonomic classification.</title>
        <authorList>
            <person name="Goeker M."/>
        </authorList>
    </citation>
    <scope>NUCLEOTIDE SEQUENCE [LARGE SCALE GENOMIC DNA]</scope>
    <source>
        <strain evidence="1 2">DSM 18773</strain>
    </source>
</reference>
<dbReference type="RefSeq" id="WP_109685602.1">
    <property type="nucleotide sequence ID" value="NZ_QGGL01000001.1"/>
</dbReference>
<evidence type="ECO:0000313" key="1">
    <source>
        <dbReference type="EMBL" id="PWK16480.1"/>
    </source>
</evidence>
<sequence length="308" mass="35346">MKLHIVLDPAFIVDLFLPATDPERIQRITRIHRHILVGSRELRKVWDRLVEQPPFRDNAFLQEALGDWFTDILTSASKYHSVTVDEPSKVQGEVNAFEKILLDTAYASPSKIVVADMKYAVRAANPELTYVSKDAFSKPAPPSITMSQVRDVLKGESNLKKDLFAIFETPIHLQVSKSDDPDVLAQYFANFYDQKLVIQDKFFIGNEKNEANFKKYILPHLKPGCDIKIRAMIKQNDQAQRKKCSLTKQAYAKQKDFKIDIDSIEETREDLHDGYIESSAYRIDIPYRMFVFGEGGKTTANSINIRRK</sequence>